<protein>
    <submittedName>
        <fullName evidence="1">DUF4276 family protein</fullName>
    </submittedName>
</protein>
<accession>A0ABW5GK59</accession>
<dbReference type="InterPro" id="IPR025455">
    <property type="entry name" value="DUF4276"/>
</dbReference>
<evidence type="ECO:0000313" key="1">
    <source>
        <dbReference type="EMBL" id="MFD2461219.1"/>
    </source>
</evidence>
<dbReference type="EMBL" id="JBHUKU010000011">
    <property type="protein sequence ID" value="MFD2461219.1"/>
    <property type="molecule type" value="Genomic_DNA"/>
</dbReference>
<dbReference type="RefSeq" id="WP_345405382.1">
    <property type="nucleotide sequence ID" value="NZ_BAABHG010000018.1"/>
</dbReference>
<proteinExistence type="predicted"/>
<keyword evidence="2" id="KW-1185">Reference proteome</keyword>
<name>A0ABW5GK59_9PSEU</name>
<sequence>MAERRLHLLLEGQTELTVARDLLLDHLRQRGWTVTFSIVRTQTTSVTHRGGVSSWPKLAREIKELLGQKSLVLLTTLFDYYGFPDTAPGMDSRPAGSARVAVEHVEKAISEAVGDRRFLPHLVLHELETWVFAAADQLGELRGDETLAARLRQDSTAAGGAELVNDGPKTAPSKRLAQYCTDYAKTIDGPIAITELGVDRLKERCPHFAAWLNEIERR</sequence>
<dbReference type="Pfam" id="PF14103">
    <property type="entry name" value="DUF4276"/>
    <property type="match status" value="1"/>
</dbReference>
<gene>
    <name evidence="1" type="ORF">ACFSYJ_21625</name>
</gene>
<comment type="caution">
    <text evidence="1">The sequence shown here is derived from an EMBL/GenBank/DDBJ whole genome shotgun (WGS) entry which is preliminary data.</text>
</comment>
<dbReference type="Proteomes" id="UP001597419">
    <property type="component" value="Unassembled WGS sequence"/>
</dbReference>
<evidence type="ECO:0000313" key="2">
    <source>
        <dbReference type="Proteomes" id="UP001597419"/>
    </source>
</evidence>
<reference evidence="2" key="1">
    <citation type="journal article" date="2019" name="Int. J. Syst. Evol. Microbiol.">
        <title>The Global Catalogue of Microorganisms (GCM) 10K type strain sequencing project: providing services to taxonomists for standard genome sequencing and annotation.</title>
        <authorList>
            <consortium name="The Broad Institute Genomics Platform"/>
            <consortium name="The Broad Institute Genome Sequencing Center for Infectious Disease"/>
            <person name="Wu L."/>
            <person name="Ma J."/>
        </authorList>
    </citation>
    <scope>NUCLEOTIDE SEQUENCE [LARGE SCALE GENOMIC DNA]</scope>
    <source>
        <strain evidence="2">CGMCC 4.7643</strain>
    </source>
</reference>
<organism evidence="1 2">
    <name type="scientific">Amycolatopsis samaneae</name>
    <dbReference type="NCBI Taxonomy" id="664691"/>
    <lineage>
        <taxon>Bacteria</taxon>
        <taxon>Bacillati</taxon>
        <taxon>Actinomycetota</taxon>
        <taxon>Actinomycetes</taxon>
        <taxon>Pseudonocardiales</taxon>
        <taxon>Pseudonocardiaceae</taxon>
        <taxon>Amycolatopsis</taxon>
    </lineage>
</organism>